<dbReference type="OrthoDB" id="19690at2759"/>
<gene>
    <name evidence="1" type="ORF">BCR38DRAFT_456398</name>
</gene>
<dbReference type="GeneID" id="63778123"/>
<comment type="caution">
    <text evidence="1">The sequence shown here is derived from an EMBL/GenBank/DDBJ whole genome shotgun (WGS) entry which is preliminary data.</text>
</comment>
<dbReference type="RefSeq" id="XP_040718347.1">
    <property type="nucleotide sequence ID" value="XM_040861911.1"/>
</dbReference>
<reference evidence="1 2" key="1">
    <citation type="submission" date="2016-07" db="EMBL/GenBank/DDBJ databases">
        <title>Pervasive Adenine N6-methylation of Active Genes in Fungi.</title>
        <authorList>
            <consortium name="DOE Joint Genome Institute"/>
            <person name="Mondo S.J."/>
            <person name="Dannebaum R.O."/>
            <person name="Kuo R.C."/>
            <person name="Labutti K."/>
            <person name="Haridas S."/>
            <person name="Kuo A."/>
            <person name="Salamov A."/>
            <person name="Ahrendt S.R."/>
            <person name="Lipzen A."/>
            <person name="Sullivan W."/>
            <person name="Andreopoulos W.B."/>
            <person name="Clum A."/>
            <person name="Lindquist E."/>
            <person name="Daum C."/>
            <person name="Ramamoorthy G.K."/>
            <person name="Gryganskyi A."/>
            <person name="Culley D."/>
            <person name="Magnuson J.K."/>
            <person name="James T.Y."/>
            <person name="O'Malley M.A."/>
            <person name="Stajich J.E."/>
            <person name="Spatafora J.W."/>
            <person name="Visel A."/>
            <person name="Grigoriev I.V."/>
        </authorList>
    </citation>
    <scope>NUCLEOTIDE SEQUENCE [LARGE SCALE GENOMIC DNA]</scope>
    <source>
        <strain evidence="1 2">CBS 129021</strain>
    </source>
</reference>
<proteinExistence type="predicted"/>
<protein>
    <recommendedName>
        <fullName evidence="3">Thioredoxin domain-containing protein</fullName>
    </recommendedName>
</protein>
<sequence>MRPSTIRTTLSPFLKGTGTVPANRSFSASRQLRASNIKHAAVRRPDELQSYLLLSASTRKPLITLWTASYCPTCRVVEPLVQEVIESGIGEAEGGVNYCIVEYDSPDIMADGMGMTYMISSMPTLLSFDAQEAQTATKITDARKLGDREFLQEWIRTEARRGGNRGGGGGGGGVGGMGLLGGLFGSWRK</sequence>
<evidence type="ECO:0000313" key="1">
    <source>
        <dbReference type="EMBL" id="ORY67723.1"/>
    </source>
</evidence>
<evidence type="ECO:0000313" key="2">
    <source>
        <dbReference type="Proteomes" id="UP000193689"/>
    </source>
</evidence>
<evidence type="ECO:0008006" key="3">
    <source>
        <dbReference type="Google" id="ProtNLM"/>
    </source>
</evidence>
<dbReference type="STRING" id="1141098.A0A1Y2E822"/>
<dbReference type="Gene3D" id="3.40.30.10">
    <property type="entry name" value="Glutaredoxin"/>
    <property type="match status" value="1"/>
</dbReference>
<accession>A0A1Y2E822</accession>
<dbReference type="InterPro" id="IPR036249">
    <property type="entry name" value="Thioredoxin-like_sf"/>
</dbReference>
<dbReference type="AlphaFoldDB" id="A0A1Y2E822"/>
<dbReference type="EMBL" id="MCFJ01000004">
    <property type="protein sequence ID" value="ORY67723.1"/>
    <property type="molecule type" value="Genomic_DNA"/>
</dbReference>
<dbReference type="Proteomes" id="UP000193689">
    <property type="component" value="Unassembled WGS sequence"/>
</dbReference>
<dbReference type="InParanoid" id="A0A1Y2E822"/>
<organism evidence="1 2">
    <name type="scientific">Pseudomassariella vexata</name>
    <dbReference type="NCBI Taxonomy" id="1141098"/>
    <lineage>
        <taxon>Eukaryota</taxon>
        <taxon>Fungi</taxon>
        <taxon>Dikarya</taxon>
        <taxon>Ascomycota</taxon>
        <taxon>Pezizomycotina</taxon>
        <taxon>Sordariomycetes</taxon>
        <taxon>Xylariomycetidae</taxon>
        <taxon>Amphisphaeriales</taxon>
        <taxon>Pseudomassariaceae</taxon>
        <taxon>Pseudomassariella</taxon>
    </lineage>
</organism>
<keyword evidence="2" id="KW-1185">Reference proteome</keyword>
<name>A0A1Y2E822_9PEZI</name>
<dbReference type="SUPFAM" id="SSF52833">
    <property type="entry name" value="Thioredoxin-like"/>
    <property type="match status" value="1"/>
</dbReference>